<dbReference type="HOGENOM" id="CLU_138549_2_0_11"/>
<accession>I0HCE3</accession>
<gene>
    <name evidence="1" type="ordered locus">AMIS_54600</name>
</gene>
<dbReference type="InterPro" id="IPR058532">
    <property type="entry name" value="YjbR/MT2646/Rv2570-like"/>
</dbReference>
<dbReference type="KEGG" id="ams:AMIS_54600"/>
<dbReference type="RefSeq" id="WP_014445568.1">
    <property type="nucleotide sequence ID" value="NC_017093.1"/>
</dbReference>
<sequence length="124" mass="14052">MPTVTDRVRAICLRLPEAAERPSHGAPAFFVRDRRQFVMLWPDGHHDHDFPHLWCAAPPGAQEELIAADPARFFRPPYVGHRGWLGVRLDAGPDWTEIAELCTDAFRTVAPKSLVTRLEETSQQ</sequence>
<evidence type="ECO:0000313" key="2">
    <source>
        <dbReference type="Proteomes" id="UP000007882"/>
    </source>
</evidence>
<evidence type="ECO:0008006" key="3">
    <source>
        <dbReference type="Google" id="ProtNLM"/>
    </source>
</evidence>
<dbReference type="PATRIC" id="fig|512565.3.peg.5454"/>
<dbReference type="OrthoDB" id="8479417at2"/>
<protein>
    <recommendedName>
        <fullName evidence="3">Phosphoribosylglycinamide formyltransferase</fullName>
    </recommendedName>
</protein>
<dbReference type="EMBL" id="AP012319">
    <property type="protein sequence ID" value="BAL90680.1"/>
    <property type="molecule type" value="Genomic_DNA"/>
</dbReference>
<dbReference type="eggNOG" id="COG3801">
    <property type="taxonomic scope" value="Bacteria"/>
</dbReference>
<dbReference type="SUPFAM" id="SSF142906">
    <property type="entry name" value="YjbR-like"/>
    <property type="match status" value="1"/>
</dbReference>
<dbReference type="STRING" id="512565.AMIS_54600"/>
<keyword evidence="2" id="KW-1185">Reference proteome</keyword>
<dbReference type="Proteomes" id="UP000007882">
    <property type="component" value="Chromosome"/>
</dbReference>
<dbReference type="Pfam" id="PF04237">
    <property type="entry name" value="YjbR"/>
    <property type="match status" value="1"/>
</dbReference>
<name>I0HCE3_ACTM4</name>
<dbReference type="Gene3D" id="3.90.1150.30">
    <property type="match status" value="1"/>
</dbReference>
<evidence type="ECO:0000313" key="1">
    <source>
        <dbReference type="EMBL" id="BAL90680.1"/>
    </source>
</evidence>
<organism evidence="1 2">
    <name type="scientific">Actinoplanes missouriensis (strain ATCC 14538 / DSM 43046 / CBS 188.64 / JCM 3121 / NBRC 102363 / NCIMB 12654 / NRRL B-3342 / UNCC 431)</name>
    <dbReference type="NCBI Taxonomy" id="512565"/>
    <lineage>
        <taxon>Bacteria</taxon>
        <taxon>Bacillati</taxon>
        <taxon>Actinomycetota</taxon>
        <taxon>Actinomycetes</taxon>
        <taxon>Micromonosporales</taxon>
        <taxon>Micromonosporaceae</taxon>
        <taxon>Actinoplanes</taxon>
    </lineage>
</organism>
<dbReference type="InterPro" id="IPR038056">
    <property type="entry name" value="YjbR-like_sf"/>
</dbReference>
<proteinExistence type="predicted"/>
<dbReference type="AlphaFoldDB" id="I0HCE3"/>
<reference evidence="1 2" key="1">
    <citation type="submission" date="2012-02" db="EMBL/GenBank/DDBJ databases">
        <title>Complete genome sequence of Actinoplanes missouriensis 431 (= NBRC 102363).</title>
        <authorList>
            <person name="Ohnishi Y."/>
            <person name="Ishikawa J."/>
            <person name="Sekine M."/>
            <person name="Hosoyama A."/>
            <person name="Harada T."/>
            <person name="Narita H."/>
            <person name="Hata T."/>
            <person name="Konno Y."/>
            <person name="Tutikane K."/>
            <person name="Fujita N."/>
            <person name="Horinouchi S."/>
            <person name="Hayakawa M."/>
        </authorList>
    </citation>
    <scope>NUCLEOTIDE SEQUENCE [LARGE SCALE GENOMIC DNA]</scope>
    <source>
        <strain evidence="2">ATCC 14538 / DSM 43046 / CBS 188.64 / JCM 3121 / NBRC 102363 / NCIMB 12654 / NRRL B-3342 / UNCC 431</strain>
    </source>
</reference>